<evidence type="ECO:0000256" key="15">
    <source>
        <dbReference type="ARBA" id="ARBA00023242"/>
    </source>
</evidence>
<dbReference type="GO" id="GO:0006303">
    <property type="term" value="P:double-strand break repair via nonhomologous end joining"/>
    <property type="evidence" value="ECO:0007669"/>
    <property type="project" value="TreeGrafter"/>
</dbReference>
<dbReference type="Pfam" id="PF01068">
    <property type="entry name" value="DNA_ligase_A_M"/>
    <property type="match status" value="1"/>
</dbReference>
<evidence type="ECO:0000256" key="7">
    <source>
        <dbReference type="ARBA" id="ARBA00022723"/>
    </source>
</evidence>
<comment type="cofactor">
    <cofactor evidence="1">
        <name>Mg(2+)</name>
        <dbReference type="ChEBI" id="CHEBI:18420"/>
    </cofactor>
</comment>
<dbReference type="PROSITE" id="PS50160">
    <property type="entry name" value="DNA_LIGASE_A3"/>
    <property type="match status" value="1"/>
</dbReference>
<feature type="domain" description="ATP-dependent DNA ligase family profile" evidence="21">
    <location>
        <begin position="338"/>
        <end position="472"/>
    </location>
</feature>
<evidence type="ECO:0000256" key="6">
    <source>
        <dbReference type="ARBA" id="ARBA00022598"/>
    </source>
</evidence>
<evidence type="ECO:0000256" key="20">
    <source>
        <dbReference type="SAM" id="MobiDB-lite"/>
    </source>
</evidence>
<dbReference type="InterPro" id="IPR036599">
    <property type="entry name" value="DNA_ligase_N_sf"/>
</dbReference>
<dbReference type="InterPro" id="IPR016059">
    <property type="entry name" value="DNA_ligase_ATP-dep_CS"/>
</dbReference>
<dbReference type="Gene3D" id="3.30.470.30">
    <property type="entry name" value="DNA ligase/mRNA capping enzyme"/>
    <property type="match status" value="1"/>
</dbReference>
<gene>
    <name evidence="23" type="ORF">BCR42DRAFT_381742</name>
</gene>
<protein>
    <recommendedName>
        <fullName evidence="5">DNA ligase 4</fullName>
        <ecNumber evidence="4">6.5.1.1</ecNumber>
    </recommendedName>
    <alternativeName>
        <fullName evidence="17">DNA ligase IV</fullName>
    </alternativeName>
    <alternativeName>
        <fullName evidence="16">Polydeoxyribonucleotide synthase [ATP] 4</fullName>
    </alternativeName>
</protein>
<dbReference type="Gene3D" id="1.10.3260.10">
    <property type="entry name" value="DNA ligase, ATP-dependent, N-terminal domain"/>
    <property type="match status" value="1"/>
</dbReference>
<evidence type="ECO:0000259" key="22">
    <source>
        <dbReference type="PROSITE" id="PS50172"/>
    </source>
</evidence>
<dbReference type="InterPro" id="IPR044125">
    <property type="entry name" value="Adenylation_DNA_ligase_IV"/>
</dbReference>
<evidence type="ECO:0000259" key="21">
    <source>
        <dbReference type="PROSITE" id="PS50160"/>
    </source>
</evidence>
<evidence type="ECO:0000313" key="23">
    <source>
        <dbReference type="EMBL" id="ORZ09615.1"/>
    </source>
</evidence>
<dbReference type="CDD" id="cd07903">
    <property type="entry name" value="Adenylation_DNA_ligase_IV"/>
    <property type="match status" value="1"/>
</dbReference>
<evidence type="ECO:0000256" key="14">
    <source>
        <dbReference type="ARBA" id="ARBA00023204"/>
    </source>
</evidence>
<dbReference type="STRING" id="90262.A0A1X2I5A8"/>
<evidence type="ECO:0000256" key="17">
    <source>
        <dbReference type="ARBA" id="ARBA00031942"/>
    </source>
</evidence>
<dbReference type="GO" id="GO:0005524">
    <property type="term" value="F:ATP binding"/>
    <property type="evidence" value="ECO:0007669"/>
    <property type="project" value="UniProtKB-KW"/>
</dbReference>
<keyword evidence="6 23" id="KW-0436">Ligase</keyword>
<feature type="region of interest" description="Disordered" evidence="20">
    <location>
        <begin position="593"/>
        <end position="619"/>
    </location>
</feature>
<evidence type="ECO:0000313" key="24">
    <source>
        <dbReference type="Proteomes" id="UP000193560"/>
    </source>
</evidence>
<evidence type="ECO:0000256" key="11">
    <source>
        <dbReference type="ARBA" id="ARBA00022840"/>
    </source>
</evidence>
<dbReference type="SUPFAM" id="SSF50249">
    <property type="entry name" value="Nucleic acid-binding proteins"/>
    <property type="match status" value="1"/>
</dbReference>
<evidence type="ECO:0000256" key="19">
    <source>
        <dbReference type="RuleBase" id="RU004196"/>
    </source>
</evidence>
<dbReference type="InterPro" id="IPR012310">
    <property type="entry name" value="DNA_ligase_ATP-dep_cent"/>
</dbReference>
<dbReference type="NCBIfam" id="TIGR00574">
    <property type="entry name" value="dnl1"/>
    <property type="match status" value="1"/>
</dbReference>
<dbReference type="AlphaFoldDB" id="A0A1X2I5A8"/>
<keyword evidence="15" id="KW-0539">Nucleus</keyword>
<dbReference type="GO" id="GO:0046872">
    <property type="term" value="F:metal ion binding"/>
    <property type="evidence" value="ECO:0007669"/>
    <property type="project" value="UniProtKB-KW"/>
</dbReference>
<dbReference type="Pfam" id="PF11411">
    <property type="entry name" value="DNA_ligase_IV"/>
    <property type="match status" value="1"/>
</dbReference>
<dbReference type="InterPro" id="IPR036420">
    <property type="entry name" value="BRCT_dom_sf"/>
</dbReference>
<organism evidence="23 24">
    <name type="scientific">Absidia repens</name>
    <dbReference type="NCBI Taxonomy" id="90262"/>
    <lineage>
        <taxon>Eukaryota</taxon>
        <taxon>Fungi</taxon>
        <taxon>Fungi incertae sedis</taxon>
        <taxon>Mucoromycota</taxon>
        <taxon>Mucoromycotina</taxon>
        <taxon>Mucoromycetes</taxon>
        <taxon>Mucorales</taxon>
        <taxon>Cunninghamellaceae</taxon>
        <taxon>Absidia</taxon>
    </lineage>
</organism>
<evidence type="ECO:0000256" key="5">
    <source>
        <dbReference type="ARBA" id="ARBA00022073"/>
    </source>
</evidence>
<comment type="caution">
    <text evidence="23">The sequence shown here is derived from an EMBL/GenBank/DDBJ whole genome shotgun (WGS) entry which is preliminary data.</text>
</comment>
<dbReference type="CDD" id="cd17722">
    <property type="entry name" value="BRCT_DNA_ligase_IV_rpt1"/>
    <property type="match status" value="1"/>
</dbReference>
<dbReference type="EC" id="6.5.1.1" evidence="4"/>
<dbReference type="GO" id="GO:0006310">
    <property type="term" value="P:DNA recombination"/>
    <property type="evidence" value="ECO:0007669"/>
    <property type="project" value="UniProtKB-KW"/>
</dbReference>
<comment type="subcellular location">
    <subcellularLocation>
        <location evidence="2">Nucleus</location>
    </subcellularLocation>
</comment>
<evidence type="ECO:0000256" key="2">
    <source>
        <dbReference type="ARBA" id="ARBA00004123"/>
    </source>
</evidence>
<keyword evidence="8" id="KW-0677">Repeat</keyword>
<evidence type="ECO:0000256" key="16">
    <source>
        <dbReference type="ARBA" id="ARBA00030676"/>
    </source>
</evidence>
<keyword evidence="24" id="KW-1185">Reference proteome</keyword>
<keyword evidence="7" id="KW-0479">Metal-binding</keyword>
<keyword evidence="11" id="KW-0067">ATP-binding</keyword>
<dbReference type="PROSITE" id="PS50172">
    <property type="entry name" value="BRCT"/>
    <property type="match status" value="2"/>
</dbReference>
<dbReference type="SUPFAM" id="SSF117018">
    <property type="entry name" value="ATP-dependent DNA ligase DNA-binding domain"/>
    <property type="match status" value="1"/>
</dbReference>
<keyword evidence="13" id="KW-0233">DNA recombination</keyword>
<dbReference type="InterPro" id="IPR021536">
    <property type="entry name" value="DNA_ligase_IV_dom"/>
</dbReference>
<keyword evidence="12" id="KW-0460">Magnesium</keyword>
<dbReference type="SMART" id="SM00292">
    <property type="entry name" value="BRCT"/>
    <property type="match status" value="2"/>
</dbReference>
<evidence type="ECO:0000256" key="3">
    <source>
        <dbReference type="ARBA" id="ARBA00007572"/>
    </source>
</evidence>
<keyword evidence="9" id="KW-0547">Nucleotide-binding</keyword>
<dbReference type="GO" id="GO:0006297">
    <property type="term" value="P:nucleotide-excision repair, DNA gap filling"/>
    <property type="evidence" value="ECO:0007669"/>
    <property type="project" value="TreeGrafter"/>
</dbReference>
<feature type="compositionally biased region" description="Polar residues" evidence="20">
    <location>
        <begin position="593"/>
        <end position="604"/>
    </location>
</feature>
<dbReference type="Proteomes" id="UP000193560">
    <property type="component" value="Unassembled WGS sequence"/>
</dbReference>
<keyword evidence="14" id="KW-0234">DNA repair</keyword>
<evidence type="ECO:0000256" key="1">
    <source>
        <dbReference type="ARBA" id="ARBA00001946"/>
    </source>
</evidence>
<evidence type="ECO:0000256" key="10">
    <source>
        <dbReference type="ARBA" id="ARBA00022763"/>
    </source>
</evidence>
<keyword evidence="10" id="KW-0227">DNA damage</keyword>
<dbReference type="Pfam" id="PF16589">
    <property type="entry name" value="BRCT_2"/>
    <property type="match status" value="1"/>
</dbReference>
<accession>A0A1X2I5A8</accession>
<name>A0A1X2I5A8_9FUNG</name>
<feature type="domain" description="BRCT" evidence="22">
    <location>
        <begin position="850"/>
        <end position="919"/>
    </location>
</feature>
<evidence type="ECO:0000256" key="8">
    <source>
        <dbReference type="ARBA" id="ARBA00022737"/>
    </source>
</evidence>
<dbReference type="EMBL" id="MCGE01000027">
    <property type="protein sequence ID" value="ORZ09615.1"/>
    <property type="molecule type" value="Genomic_DNA"/>
</dbReference>
<feature type="domain" description="BRCT" evidence="22">
    <location>
        <begin position="641"/>
        <end position="730"/>
    </location>
</feature>
<dbReference type="GO" id="GO:0003910">
    <property type="term" value="F:DNA ligase (ATP) activity"/>
    <property type="evidence" value="ECO:0007669"/>
    <property type="project" value="UniProtKB-EC"/>
</dbReference>
<comment type="similarity">
    <text evidence="3 19">Belongs to the ATP-dependent DNA ligase family.</text>
</comment>
<evidence type="ECO:0000256" key="4">
    <source>
        <dbReference type="ARBA" id="ARBA00012727"/>
    </source>
</evidence>
<dbReference type="PROSITE" id="PS00333">
    <property type="entry name" value="DNA_LIGASE_A2"/>
    <property type="match status" value="1"/>
</dbReference>
<comment type="catalytic activity">
    <reaction evidence="18">
        <text>ATP + (deoxyribonucleotide)n-3'-hydroxyl + 5'-phospho-(deoxyribonucleotide)m = (deoxyribonucleotide)n+m + AMP + diphosphate.</text>
        <dbReference type="EC" id="6.5.1.1"/>
    </reaction>
</comment>
<dbReference type="SUPFAM" id="SSF52113">
    <property type="entry name" value="BRCT domain"/>
    <property type="match status" value="2"/>
</dbReference>
<dbReference type="Pfam" id="PF04679">
    <property type="entry name" value="DNA_ligase_A_C"/>
    <property type="match status" value="1"/>
</dbReference>
<dbReference type="GO" id="GO:0003677">
    <property type="term" value="F:DNA binding"/>
    <property type="evidence" value="ECO:0007669"/>
    <property type="project" value="InterPro"/>
</dbReference>
<proteinExistence type="inferred from homology"/>
<dbReference type="Gene3D" id="3.40.50.10190">
    <property type="entry name" value="BRCT domain"/>
    <property type="match status" value="2"/>
</dbReference>
<dbReference type="InterPro" id="IPR012340">
    <property type="entry name" value="NA-bd_OB-fold"/>
</dbReference>
<sequence>MSSPLFIHVCKLMQAINETRGTDEKKKMVTRFLYGWRQTCDDNFFAAMRLLLPQLDRTTYGIKEAKIGRAYTEALGLGSQSEDAYNLIKWKLPSASAKAKSSGDFASIAFDVIDRRSTVATPTQTVQDVNDLLDTMSRSESDEKKKTEIFKHIVNNYTAFEQRWLIRIILKDLKMGMSENSIFDVYHPQARELYSVCSNLKRVCADLEDPSVKLGKAVISLFRPFKPQLGYKGQPKDMAHVKYNGVFYIEEKIDGERMQMHYEEDSQKFKWFSRKATDYTELYGSSSMEEGKLSYEISGCLKKAKSLILDGEMVAYDPKLDVFLPFGTLKTSAKDESLDPDKAHPCLIIFDIVYYNGTHLVDYPLSDRLKLLEAVITEKRGYLNILKHKEKTQEQDIVDEMGIVVEQRQEGIMLKHPGSRYECGERSRTWIKIKPEYFDSLGENCDLLVIGGKYGTGRRGNQIAQFMCALRDDRRSTADKPFFVSFSMIGTGFSFDQIKEFGKFFKDTQKYDPKKLPSWLGHPEKSNEIPDVLVKDFHNAVVIEVKASEVVFSQMWSAGCTLRFPRFIRFRHDKSWKETMTYSEIMRVRRSAGQKQKTFSQQDFTIDPSKKQKKSTGQRSLKSSLGLVLSQQGVGTENINQVSNLFDGLNFYVIIGMNNTITKAKLEYMIKENGGEFVQSDDKANYVIAGKYNIRVDSIIHKKTCNIVLPQWIFDCVGANQMLPLSPKYMLYATDKTKEEFSIKMDKYGDSYMEDATDESLKEIWDDIPSNIRKVDVDDIRQRYFSNNGFPGMFFYGVHVYFYNKEQQQEQQQQQQKVDSEGLEPTLKTMTMEWVHQQHQRDNFKIMALLIRFYGGSVTQNKDDPTITHVIMQEDQNENDIAVMSRQFRPDGLPYFVTPKWIEQCAKNQTLLDETRYDVKIPSVYQ</sequence>
<dbReference type="PANTHER" id="PTHR45997:SF1">
    <property type="entry name" value="DNA LIGASE 4"/>
    <property type="match status" value="1"/>
</dbReference>
<dbReference type="CDD" id="cd07968">
    <property type="entry name" value="OBF_DNA_ligase_IV"/>
    <property type="match status" value="1"/>
</dbReference>
<evidence type="ECO:0000256" key="9">
    <source>
        <dbReference type="ARBA" id="ARBA00022741"/>
    </source>
</evidence>
<dbReference type="SUPFAM" id="SSF56091">
    <property type="entry name" value="DNA ligase/mRNA capping enzyme, catalytic domain"/>
    <property type="match status" value="1"/>
</dbReference>
<dbReference type="InterPro" id="IPR000977">
    <property type="entry name" value="DNA_ligase_ATP-dep"/>
</dbReference>
<dbReference type="InterPro" id="IPR012309">
    <property type="entry name" value="DNA_ligase_ATP-dep_C"/>
</dbReference>
<dbReference type="GO" id="GO:0071897">
    <property type="term" value="P:DNA biosynthetic process"/>
    <property type="evidence" value="ECO:0007669"/>
    <property type="project" value="InterPro"/>
</dbReference>
<evidence type="ECO:0000256" key="12">
    <source>
        <dbReference type="ARBA" id="ARBA00022842"/>
    </source>
</evidence>
<dbReference type="Gene3D" id="2.40.50.140">
    <property type="entry name" value="Nucleic acid-binding proteins"/>
    <property type="match status" value="1"/>
</dbReference>
<dbReference type="GO" id="GO:0032807">
    <property type="term" value="C:DNA ligase IV complex"/>
    <property type="evidence" value="ECO:0007669"/>
    <property type="project" value="TreeGrafter"/>
</dbReference>
<reference evidence="23 24" key="1">
    <citation type="submission" date="2016-07" db="EMBL/GenBank/DDBJ databases">
        <title>Pervasive Adenine N6-methylation of Active Genes in Fungi.</title>
        <authorList>
            <consortium name="DOE Joint Genome Institute"/>
            <person name="Mondo S.J."/>
            <person name="Dannebaum R.O."/>
            <person name="Kuo R.C."/>
            <person name="Labutti K."/>
            <person name="Haridas S."/>
            <person name="Kuo A."/>
            <person name="Salamov A."/>
            <person name="Ahrendt S.R."/>
            <person name="Lipzen A."/>
            <person name="Sullivan W."/>
            <person name="Andreopoulos W.B."/>
            <person name="Clum A."/>
            <person name="Lindquist E."/>
            <person name="Daum C."/>
            <person name="Ramamoorthy G.K."/>
            <person name="Gryganskyi A."/>
            <person name="Culley D."/>
            <person name="Magnuson J.K."/>
            <person name="James T.Y."/>
            <person name="O'Malley M.A."/>
            <person name="Stajich J.E."/>
            <person name="Spatafora J.W."/>
            <person name="Visel A."/>
            <person name="Grigoriev I.V."/>
        </authorList>
    </citation>
    <scope>NUCLEOTIDE SEQUENCE [LARGE SCALE GENOMIC DNA]</scope>
    <source>
        <strain evidence="23 24">NRRL 1336</strain>
    </source>
</reference>
<evidence type="ECO:0000256" key="13">
    <source>
        <dbReference type="ARBA" id="ARBA00023172"/>
    </source>
</evidence>
<dbReference type="PANTHER" id="PTHR45997">
    <property type="entry name" value="DNA LIGASE 4"/>
    <property type="match status" value="1"/>
</dbReference>
<dbReference type="InterPro" id="IPR001357">
    <property type="entry name" value="BRCT_dom"/>
</dbReference>
<dbReference type="InterPro" id="IPR012308">
    <property type="entry name" value="DNA_ligase_ATP-dep_N"/>
</dbReference>
<dbReference type="Pfam" id="PF04675">
    <property type="entry name" value="DNA_ligase_A_N"/>
    <property type="match status" value="1"/>
</dbReference>
<dbReference type="InterPro" id="IPR029710">
    <property type="entry name" value="LIG4"/>
</dbReference>
<dbReference type="OrthoDB" id="151490at2759"/>
<evidence type="ECO:0000256" key="18">
    <source>
        <dbReference type="ARBA" id="ARBA00034003"/>
    </source>
</evidence>